<name>A0AC35ERI3_9BILA</name>
<evidence type="ECO:0000313" key="1">
    <source>
        <dbReference type="Proteomes" id="UP000887580"/>
    </source>
</evidence>
<proteinExistence type="predicted"/>
<evidence type="ECO:0000313" key="2">
    <source>
        <dbReference type="WBParaSite" id="PS1159_v2.g10180.t1"/>
    </source>
</evidence>
<dbReference type="Proteomes" id="UP000887580">
    <property type="component" value="Unplaced"/>
</dbReference>
<organism evidence="1 2">
    <name type="scientific">Panagrolaimus sp. PS1159</name>
    <dbReference type="NCBI Taxonomy" id="55785"/>
    <lineage>
        <taxon>Eukaryota</taxon>
        <taxon>Metazoa</taxon>
        <taxon>Ecdysozoa</taxon>
        <taxon>Nematoda</taxon>
        <taxon>Chromadorea</taxon>
        <taxon>Rhabditida</taxon>
        <taxon>Tylenchina</taxon>
        <taxon>Panagrolaimomorpha</taxon>
        <taxon>Panagrolaimoidea</taxon>
        <taxon>Panagrolaimidae</taxon>
        <taxon>Panagrolaimus</taxon>
    </lineage>
</organism>
<reference evidence="2" key="1">
    <citation type="submission" date="2022-11" db="UniProtKB">
        <authorList>
            <consortium name="WormBaseParasite"/>
        </authorList>
    </citation>
    <scope>IDENTIFICATION</scope>
</reference>
<sequence length="306" mass="35445">MTSTASVVSAAGLLVLVLFATTYIGTLSSIATYTRFKLESTWNDIYSLFPSEFAFHVFGTTFYAAFIFWFFNIFFLTIDFLQPKWAKAFKIQEKFTLTFAKFLTAVPRILFNQFIVTLLVSFVFYYFYKLRVPNELEFPTFAKVIFDLTVSIFINELLFYYSHRAFHHPSIYKYIHKIHHEWTAPIGLVAIYAHPIEHILSNVTPVALGPVICASHPFTIWLWYGLALFSTSVSHSGYHFPFLPSPEAHDYHHFAFTQNFGVLGILDLYHGTNKLFLKTAAYKRHFLSLSLVPVKKLYPETTEKLK</sequence>
<protein>
    <submittedName>
        <fullName evidence="2">Fatty acid hydroxylase domain-containing protein</fullName>
    </submittedName>
</protein>
<accession>A0AC35ERI3</accession>
<dbReference type="WBParaSite" id="PS1159_v2.g10180.t1">
    <property type="protein sequence ID" value="PS1159_v2.g10180.t1"/>
    <property type="gene ID" value="PS1159_v2.g10180"/>
</dbReference>